<evidence type="ECO:0000259" key="2">
    <source>
        <dbReference type="PROSITE" id="PS51406"/>
    </source>
</evidence>
<dbReference type="InterPro" id="IPR002181">
    <property type="entry name" value="Fibrinogen_a/b/g_C_dom"/>
</dbReference>
<dbReference type="SUPFAM" id="SSF56496">
    <property type="entry name" value="Fibrinogen C-terminal domain-like"/>
    <property type="match status" value="2"/>
</dbReference>
<evidence type="ECO:0000313" key="3">
    <source>
        <dbReference type="EMBL" id="KAJ8033777.1"/>
    </source>
</evidence>
<feature type="domain" description="Fibrinogen C-terminal" evidence="2">
    <location>
        <begin position="40"/>
        <end position="179"/>
    </location>
</feature>
<protein>
    <submittedName>
        <fullName evidence="3">Fibrinogen C domain-containing protein 1</fullName>
    </submittedName>
</protein>
<dbReference type="Pfam" id="PF00147">
    <property type="entry name" value="Fibrinogen_C"/>
    <property type="match status" value="2"/>
</dbReference>
<feature type="domain" description="Fibrinogen C-terminal" evidence="2">
    <location>
        <begin position="288"/>
        <end position="509"/>
    </location>
</feature>
<dbReference type="CDD" id="cd00087">
    <property type="entry name" value="FReD"/>
    <property type="match status" value="1"/>
</dbReference>
<dbReference type="OrthoDB" id="7250310at2759"/>
<dbReference type="Proteomes" id="UP001152320">
    <property type="component" value="Chromosome 11"/>
</dbReference>
<keyword evidence="4" id="KW-1185">Reference proteome</keyword>
<dbReference type="InterPro" id="IPR050373">
    <property type="entry name" value="Fibrinogen_C-term_domain"/>
</dbReference>
<keyword evidence="1" id="KW-0732">Signal</keyword>
<gene>
    <name evidence="3" type="ORF">HOLleu_24134</name>
</gene>
<proteinExistence type="predicted"/>
<evidence type="ECO:0000313" key="4">
    <source>
        <dbReference type="Proteomes" id="UP001152320"/>
    </source>
</evidence>
<dbReference type="Gene3D" id="3.90.215.10">
    <property type="entry name" value="Gamma Fibrinogen, chain A, domain 1"/>
    <property type="match status" value="2"/>
</dbReference>
<sequence length="509" mass="58377">MLFYLYRVNQFVVFCWMTSILGAQQMSTQQANQGTSYFFYQRPEFPRDCEEVHNQCSSDTTSGVYLIKPDGYPEPFEVYCNNSNSQGWTVILRRNDGHVDFCRNYDEYKERFGFLSHEFWIGNDKLSYFTNQKNYELRIDFTNSEGSSCYATYNRFRTSDEFSNFKFTNIGQYSGNADDCITLCPRNAHPGDCTCQKTCANPSSCLDACSSDDTCICSDGFYLQGGECIPLIECPTGCSVDGIDIPEGGSYVNADCTRRGVCTNSHLIWDDTYSCSVNEVCEERNNVRQCYSDASDCLDIYNAGFSESGVYTVMPTNWPGSPFQVYCNMTEGGGWTVLQRRLDGTVDFYRNWTSYKEGFGSVDHEHWLGNDKLHYLTNQKRYTIRIDLVNLDNLPHFANFDFFRINDENDNYRLSELGTYGGTAGDSLSYHHNQQFSTYDQDHDSVSYDSLSYNCAVIHAGAWWYKSCIGCNLNGLYRSVLPCSDEYVFWYNVPVNNCNKFAEMKIRPL</sequence>
<reference evidence="3" key="1">
    <citation type="submission" date="2021-10" db="EMBL/GenBank/DDBJ databases">
        <title>Tropical sea cucumber genome reveals ecological adaptation and Cuvierian tubules defense mechanism.</title>
        <authorList>
            <person name="Chen T."/>
        </authorList>
    </citation>
    <scope>NUCLEOTIDE SEQUENCE</scope>
    <source>
        <strain evidence="3">Nanhai2018</strain>
        <tissue evidence="3">Muscle</tissue>
    </source>
</reference>
<dbReference type="GO" id="GO:0005615">
    <property type="term" value="C:extracellular space"/>
    <property type="evidence" value="ECO:0007669"/>
    <property type="project" value="TreeGrafter"/>
</dbReference>
<dbReference type="SMART" id="SM00186">
    <property type="entry name" value="FBG"/>
    <property type="match status" value="2"/>
</dbReference>
<organism evidence="3 4">
    <name type="scientific">Holothuria leucospilota</name>
    <name type="common">Black long sea cucumber</name>
    <name type="synonym">Mertensiothuria leucospilota</name>
    <dbReference type="NCBI Taxonomy" id="206669"/>
    <lineage>
        <taxon>Eukaryota</taxon>
        <taxon>Metazoa</taxon>
        <taxon>Echinodermata</taxon>
        <taxon>Eleutherozoa</taxon>
        <taxon>Echinozoa</taxon>
        <taxon>Holothuroidea</taxon>
        <taxon>Aspidochirotacea</taxon>
        <taxon>Aspidochirotida</taxon>
        <taxon>Holothuriidae</taxon>
        <taxon>Holothuria</taxon>
    </lineage>
</organism>
<dbReference type="CDD" id="cd19941">
    <property type="entry name" value="TIL"/>
    <property type="match status" value="1"/>
</dbReference>
<evidence type="ECO:0000256" key="1">
    <source>
        <dbReference type="SAM" id="SignalP"/>
    </source>
</evidence>
<dbReference type="NCBIfam" id="NF040941">
    <property type="entry name" value="GGGWT_bact"/>
    <property type="match status" value="1"/>
</dbReference>
<feature type="signal peptide" evidence="1">
    <location>
        <begin position="1"/>
        <end position="23"/>
    </location>
</feature>
<feature type="chain" id="PRO_5040203905" evidence="1">
    <location>
        <begin position="24"/>
        <end position="509"/>
    </location>
</feature>
<dbReference type="InterPro" id="IPR014716">
    <property type="entry name" value="Fibrinogen_a/b/g_C_1"/>
</dbReference>
<dbReference type="EMBL" id="JAIZAY010000011">
    <property type="protein sequence ID" value="KAJ8033777.1"/>
    <property type="molecule type" value="Genomic_DNA"/>
</dbReference>
<dbReference type="PROSITE" id="PS51406">
    <property type="entry name" value="FIBRINOGEN_C_2"/>
    <property type="match status" value="2"/>
</dbReference>
<name>A0A9Q1H3C0_HOLLE</name>
<dbReference type="PANTHER" id="PTHR19143">
    <property type="entry name" value="FIBRINOGEN/TENASCIN/ANGIOPOEITIN"/>
    <property type="match status" value="1"/>
</dbReference>
<dbReference type="InterPro" id="IPR036056">
    <property type="entry name" value="Fibrinogen-like_C"/>
</dbReference>
<dbReference type="AlphaFoldDB" id="A0A9Q1H3C0"/>
<comment type="caution">
    <text evidence="3">The sequence shown here is derived from an EMBL/GenBank/DDBJ whole genome shotgun (WGS) entry which is preliminary data.</text>
</comment>
<accession>A0A9Q1H3C0</accession>